<feature type="chain" id="PRO_5045302425" evidence="1">
    <location>
        <begin position="25"/>
        <end position="353"/>
    </location>
</feature>
<dbReference type="PANTHER" id="PTHR48098">
    <property type="entry name" value="ENTEROCHELIN ESTERASE-RELATED"/>
    <property type="match status" value="1"/>
</dbReference>
<accession>A0ABW9RY10</accession>
<dbReference type="InterPro" id="IPR000801">
    <property type="entry name" value="Esterase-like"/>
</dbReference>
<evidence type="ECO:0000313" key="2">
    <source>
        <dbReference type="EMBL" id="MTI28843.1"/>
    </source>
</evidence>
<dbReference type="RefSeq" id="WP_155176745.1">
    <property type="nucleotide sequence ID" value="NZ_BAAAFL010000012.1"/>
</dbReference>
<keyword evidence="1" id="KW-0732">Signal</keyword>
<reference evidence="2 3" key="1">
    <citation type="submission" date="2019-02" db="EMBL/GenBank/DDBJ databases">
        <authorList>
            <person name="Goldberg S.R."/>
            <person name="Haltli B.A."/>
            <person name="Correa H."/>
            <person name="Russell K.G."/>
        </authorList>
    </citation>
    <scope>NUCLEOTIDE SEQUENCE [LARGE SCALE GENOMIC DNA]</scope>
    <source>
        <strain evidence="2 3">JCM 16186</strain>
    </source>
</reference>
<evidence type="ECO:0000256" key="1">
    <source>
        <dbReference type="SAM" id="SignalP"/>
    </source>
</evidence>
<protein>
    <submittedName>
        <fullName evidence="2">Esterase</fullName>
    </submittedName>
</protein>
<gene>
    <name evidence="2" type="ORF">E1163_28040</name>
</gene>
<comment type="caution">
    <text evidence="2">The sequence shown here is derived from an EMBL/GenBank/DDBJ whole genome shotgun (WGS) entry which is preliminary data.</text>
</comment>
<feature type="signal peptide" evidence="1">
    <location>
        <begin position="1"/>
        <end position="24"/>
    </location>
</feature>
<organism evidence="2 3">
    <name type="scientific">Fulvivirga kasyanovii</name>
    <dbReference type="NCBI Taxonomy" id="396812"/>
    <lineage>
        <taxon>Bacteria</taxon>
        <taxon>Pseudomonadati</taxon>
        <taxon>Bacteroidota</taxon>
        <taxon>Cytophagia</taxon>
        <taxon>Cytophagales</taxon>
        <taxon>Fulvivirgaceae</taxon>
        <taxon>Fulvivirga</taxon>
    </lineage>
</organism>
<proteinExistence type="predicted"/>
<dbReference type="Proteomes" id="UP000798808">
    <property type="component" value="Unassembled WGS sequence"/>
</dbReference>
<sequence length="353" mass="39927">MKKYMPRFSVVLLFALTFSLNTLAQQKPTTKGTVQRIKVSSQMLEGNLSGDSADRYVSVYLPASYNTDPSRRYPVVYYLHGYTDDDAKVYGFKPHWMTLPLILDASFAKDPAHEMIVVTPDAYTLFQGSMYSNSATTGNWEDFIAKELVSYIDSHYRTIARSDSRGLSGHSMGGYGAMRIGMKNPDVFSALYLLNPCCLDSPPVPDEIPASYLRADSIKNIDGFRNTDFFTKVLFASAAAWSPNPANPPFYIDLPVKDGELQHAVLNKWDANRPLNSLDQYIYNLKQLRGIGFDAGTRDIMGIPESIKTLDNELDKYGIDHSFEIYEGDHLNRVTERIEKNMMTFFSQNLLFR</sequence>
<keyword evidence="3" id="KW-1185">Reference proteome</keyword>
<dbReference type="InterPro" id="IPR050583">
    <property type="entry name" value="Mycobacterial_A85_antigen"/>
</dbReference>
<dbReference type="Pfam" id="PF00756">
    <property type="entry name" value="Esterase"/>
    <property type="match status" value="1"/>
</dbReference>
<dbReference type="PANTHER" id="PTHR48098:SF1">
    <property type="entry name" value="DIACYLGLYCEROL ACYLTRANSFERASE_MYCOLYLTRANSFERASE AG85A"/>
    <property type="match status" value="1"/>
</dbReference>
<name>A0ABW9RY10_9BACT</name>
<dbReference type="InterPro" id="IPR029058">
    <property type="entry name" value="AB_hydrolase_fold"/>
</dbReference>
<evidence type="ECO:0000313" key="3">
    <source>
        <dbReference type="Proteomes" id="UP000798808"/>
    </source>
</evidence>
<dbReference type="SUPFAM" id="SSF53474">
    <property type="entry name" value="alpha/beta-Hydrolases"/>
    <property type="match status" value="1"/>
</dbReference>
<dbReference type="Gene3D" id="3.40.50.1820">
    <property type="entry name" value="alpha/beta hydrolase"/>
    <property type="match status" value="1"/>
</dbReference>
<dbReference type="EMBL" id="SMLW01000673">
    <property type="protein sequence ID" value="MTI28843.1"/>
    <property type="molecule type" value="Genomic_DNA"/>
</dbReference>